<dbReference type="RefSeq" id="XP_044543052.1">
    <property type="nucleotide sequence ID" value="XM_044687454.1"/>
</dbReference>
<comment type="caution">
    <text evidence="2">The sequence shown here is derived from an EMBL/GenBank/DDBJ whole genome shotgun (WGS) entry which is preliminary data.</text>
</comment>
<keyword evidence="1" id="KW-1133">Transmembrane helix</keyword>
<dbReference type="AlphaFoldDB" id="A0AA88KD58"/>
<organism evidence="2 3">
    <name type="scientific">Naegleria lovaniensis</name>
    <name type="common">Amoeba</name>
    <dbReference type="NCBI Taxonomy" id="51637"/>
    <lineage>
        <taxon>Eukaryota</taxon>
        <taxon>Discoba</taxon>
        <taxon>Heterolobosea</taxon>
        <taxon>Tetramitia</taxon>
        <taxon>Eutetramitia</taxon>
        <taxon>Vahlkampfiidae</taxon>
        <taxon>Naegleria</taxon>
    </lineage>
</organism>
<gene>
    <name evidence="2" type="ORF">C9374_011763</name>
</gene>
<keyword evidence="1" id="KW-0812">Transmembrane</keyword>
<name>A0AA88KD58_NAELO</name>
<evidence type="ECO:0000256" key="1">
    <source>
        <dbReference type="SAM" id="Phobius"/>
    </source>
</evidence>
<protein>
    <submittedName>
        <fullName evidence="2">Uncharacterized protein</fullName>
    </submittedName>
</protein>
<keyword evidence="3" id="KW-1185">Reference proteome</keyword>
<keyword evidence="1" id="KW-0472">Membrane</keyword>
<accession>A0AA88KD58</accession>
<dbReference type="Proteomes" id="UP000816034">
    <property type="component" value="Unassembled WGS sequence"/>
</dbReference>
<proteinExistence type="predicted"/>
<feature type="transmembrane region" description="Helical" evidence="1">
    <location>
        <begin position="92"/>
        <end position="119"/>
    </location>
</feature>
<dbReference type="EMBL" id="PYSW02000050">
    <property type="protein sequence ID" value="KAG2373878.1"/>
    <property type="molecule type" value="Genomic_DNA"/>
</dbReference>
<reference evidence="2 3" key="1">
    <citation type="journal article" date="2018" name="BMC Genomics">
        <title>The genome of Naegleria lovaniensis, the basis for a comparative approach to unravel pathogenicity factors of the human pathogenic amoeba N. fowleri.</title>
        <authorList>
            <person name="Liechti N."/>
            <person name="Schurch N."/>
            <person name="Bruggmann R."/>
            <person name="Wittwer M."/>
        </authorList>
    </citation>
    <scope>NUCLEOTIDE SEQUENCE [LARGE SCALE GENOMIC DNA]</scope>
    <source>
        <strain evidence="2 3">ATCC 30569</strain>
    </source>
</reference>
<feature type="transmembrane region" description="Helical" evidence="1">
    <location>
        <begin position="48"/>
        <end position="72"/>
    </location>
</feature>
<dbReference type="GeneID" id="68104217"/>
<evidence type="ECO:0000313" key="3">
    <source>
        <dbReference type="Proteomes" id="UP000816034"/>
    </source>
</evidence>
<sequence>MMSPTDDDFKIKVIQHTPSKGKIEHVMDEYAVSEEHTINKVREERKTFFMQISVSTLVVTASFVMSILFLGLHVWQRWNQRNSKNSKEDEEAYFAASAGFFAVFCVCITVFVFSVLYCLAKTILIVLLAEHDRTLLKRKMVK</sequence>
<evidence type="ECO:0000313" key="2">
    <source>
        <dbReference type="EMBL" id="KAG2373878.1"/>
    </source>
</evidence>